<accession>A0AAC9KXA0</accession>
<keyword evidence="7" id="KW-0449">Lipoprotein</keyword>
<keyword evidence="10" id="KW-1185">Reference proteome</keyword>
<keyword evidence="6" id="KW-0998">Cell outer membrane</keyword>
<feature type="compositionally biased region" description="Polar residues" evidence="8">
    <location>
        <begin position="297"/>
        <end position="308"/>
    </location>
</feature>
<evidence type="ECO:0000256" key="7">
    <source>
        <dbReference type="ARBA" id="ARBA00023288"/>
    </source>
</evidence>
<comment type="function">
    <text evidence="1">The Vlp and Vsp proteins are antigenically distinct proteins, only one vlp or vsp gene is transcriptionally active at any one time. Switching between these genes is a mechanism of host immune response evasion.</text>
</comment>
<dbReference type="Proteomes" id="UP000185516">
    <property type="component" value="Plasmid lp28-10"/>
</dbReference>
<dbReference type="SUPFAM" id="SSF74748">
    <property type="entry name" value="Variable surface antigen VlsE"/>
    <property type="match status" value="3"/>
</dbReference>
<evidence type="ECO:0000256" key="3">
    <source>
        <dbReference type="ARBA" id="ARBA00022729"/>
    </source>
</evidence>
<evidence type="ECO:0000256" key="2">
    <source>
        <dbReference type="ARBA" id="ARBA00004459"/>
    </source>
</evidence>
<protein>
    <recommendedName>
        <fullName evidence="11">Variable large protein</fullName>
    </recommendedName>
</protein>
<reference evidence="9 10" key="1">
    <citation type="journal article" date="2016" name="PLoS ONE">
        <title>Whole Genome Sequence and Comparative Genomics of the Novel Lyme Borreliosis Causing Pathogen, Borrelia mayonii.</title>
        <authorList>
            <person name="Kingry L.C."/>
            <person name="Batra D."/>
            <person name="Replogle A."/>
            <person name="Rowe L.A."/>
            <person name="Pritt B.S."/>
            <person name="Petersen J.M."/>
        </authorList>
    </citation>
    <scope>NUCLEOTIDE SEQUENCE [LARGE SCALE GENOMIC DNA]</scope>
    <source>
        <strain evidence="9 10">MN14-1420</strain>
    </source>
</reference>
<dbReference type="Pfam" id="PF00921">
    <property type="entry name" value="Lipoprotein_2"/>
    <property type="match status" value="2"/>
</dbReference>
<keyword evidence="5" id="KW-0564">Palmitate</keyword>
<organism evidence="9 10">
    <name type="scientific">Borreliella mayonii</name>
    <dbReference type="NCBI Taxonomy" id="1674146"/>
    <lineage>
        <taxon>Bacteria</taxon>
        <taxon>Pseudomonadati</taxon>
        <taxon>Spirochaetota</taxon>
        <taxon>Spirochaetia</taxon>
        <taxon>Spirochaetales</taxon>
        <taxon>Borreliaceae</taxon>
        <taxon>Borreliella</taxon>
    </lineage>
</organism>
<evidence type="ECO:0008006" key="11">
    <source>
        <dbReference type="Google" id="ProtNLM"/>
    </source>
</evidence>
<dbReference type="GO" id="GO:0009279">
    <property type="term" value="C:cell outer membrane"/>
    <property type="evidence" value="ECO:0007669"/>
    <property type="project" value="UniProtKB-SubCell"/>
</dbReference>
<dbReference type="AlphaFoldDB" id="A0AAC9KXA0"/>
<keyword evidence="3" id="KW-0732">Signal</keyword>
<keyword evidence="9" id="KW-0614">Plasmid</keyword>
<sequence length="620" mass="59319">MKAIADAANKAAKAASDGDTSIGEIVNAGAGAGAADASSVQGIAKGMKAIVDAAEATAGKAAGSKEKKELLKAASDGNATGTGNEDAGHLFSRAADQGADNAQAQKAAGAINAVSGEQILKEIVDAAEKSGDGDGAAAAADQANNPISAAIGADQGGGAFAAGGGGNMNQNSKVAAAIVLRGMAKNGKFAVADADHANQKDGVKSAVETITETANKAASGDDTSIGNVVNANAAAAGVADASSVQGIAKGMKAIVDAAEANAGKAAGSKEEKKELLKAASDGNATGTGNANAGHLFSGTNGQGASNEQAQKAAGAINAVSGEQILKEIVDAAEKSGDGAAGGQQADQANNPISAAIGAAQAGAAFTAAGNGNMNQNSKVAAAIVLRGMAKDGKFAVTNAHHDNHKDGVKSAVETITETANKAAKAASGGDTSIGNVVSAAAAGAADASSVQGIAKGMKAIVDAAEATAGKAAGKEKKKELLKAASDGNATGTGNADAGHLFSGAANQGANNEQAQKAAGAINAVSGEQILKEIVDAAEKSGDGAAGGQQADQANNPISAAIGAAQGDGAFADAGGGNMNQNSKVAAAIVLRGMAKDGKFAVDAAHANQKDGVKSAVEGDC</sequence>
<evidence type="ECO:0000256" key="1">
    <source>
        <dbReference type="ARBA" id="ARBA00003932"/>
    </source>
</evidence>
<feature type="region of interest" description="Disordered" evidence="8">
    <location>
        <begin position="286"/>
        <end position="308"/>
    </location>
</feature>
<gene>
    <name evidence="9" type="ORF">Bmayo_05025</name>
</gene>
<evidence type="ECO:0000256" key="5">
    <source>
        <dbReference type="ARBA" id="ARBA00023139"/>
    </source>
</evidence>
<evidence type="ECO:0000256" key="8">
    <source>
        <dbReference type="SAM" id="MobiDB-lite"/>
    </source>
</evidence>
<evidence type="ECO:0000256" key="6">
    <source>
        <dbReference type="ARBA" id="ARBA00023237"/>
    </source>
</evidence>
<dbReference type="InterPro" id="IPR000680">
    <property type="entry name" value="Borrelia_lipo"/>
</dbReference>
<proteinExistence type="predicted"/>
<comment type="subcellular location">
    <subcellularLocation>
        <location evidence="2">Cell outer membrane</location>
        <topology evidence="2">Lipid-anchor</topology>
    </subcellularLocation>
</comment>
<evidence type="ECO:0000313" key="9">
    <source>
        <dbReference type="EMBL" id="APT00385.1"/>
    </source>
</evidence>
<geneLocation type="plasmid" evidence="9 10">
    <name>lp28-10</name>
</geneLocation>
<evidence type="ECO:0000313" key="10">
    <source>
        <dbReference type="Proteomes" id="UP000185516"/>
    </source>
</evidence>
<dbReference type="EMBL" id="CP015790">
    <property type="protein sequence ID" value="APT00385.1"/>
    <property type="molecule type" value="Genomic_DNA"/>
</dbReference>
<name>A0AAC9KXA0_9SPIR</name>
<evidence type="ECO:0000256" key="4">
    <source>
        <dbReference type="ARBA" id="ARBA00023136"/>
    </source>
</evidence>
<keyword evidence="4" id="KW-0472">Membrane</keyword>